<dbReference type="InterPro" id="IPR053149">
    <property type="entry name" value="TPK"/>
</dbReference>
<evidence type="ECO:0000313" key="7">
    <source>
        <dbReference type="EMBL" id="AUG57357.1"/>
    </source>
</evidence>
<evidence type="ECO:0000256" key="3">
    <source>
        <dbReference type="ARBA" id="ARBA00022777"/>
    </source>
</evidence>
<feature type="domain" description="Thiamin pyrophosphokinase thiamin-binding" evidence="6">
    <location>
        <begin position="129"/>
        <end position="200"/>
    </location>
</feature>
<evidence type="ECO:0000313" key="8">
    <source>
        <dbReference type="Proteomes" id="UP000233534"/>
    </source>
</evidence>
<dbReference type="NCBIfam" id="TIGR01378">
    <property type="entry name" value="thi_PPkinase"/>
    <property type="match status" value="1"/>
</dbReference>
<dbReference type="InterPro" id="IPR007371">
    <property type="entry name" value="TPK_catalytic"/>
</dbReference>
<dbReference type="KEGG" id="hsc:HVS_07200"/>
<proteinExistence type="predicted"/>
<evidence type="ECO:0000259" key="6">
    <source>
        <dbReference type="SMART" id="SM00983"/>
    </source>
</evidence>
<sequence>MSNGNIEDYDFYRKYFKKESLVIAVDGGAFHLRNLGIKPDILLGDFDSILKEDYENYYKAGVEILKFPEEKDATDTEIAIDEGIKRGLRQIILMGVIGSRLDHSLSNVFLLKKILDNGIKGMIVDTYNEIYLIKDRIKIKKEEGYKLSLLPATDKVEGVTTKGLYYGLNDATIEFGSSFGVSNEFISDSAEISIKKGLLLVIKSRD</sequence>
<dbReference type="GO" id="GO:0004788">
    <property type="term" value="F:thiamine diphosphokinase activity"/>
    <property type="evidence" value="ECO:0007669"/>
    <property type="project" value="UniProtKB-UniRule"/>
</dbReference>
<keyword evidence="4" id="KW-0067">ATP-binding</keyword>
<dbReference type="AlphaFoldDB" id="A0A2K9E0Q4"/>
<dbReference type="EMBL" id="CP025197">
    <property type="protein sequence ID" value="AUG57357.1"/>
    <property type="molecule type" value="Genomic_DNA"/>
</dbReference>
<dbReference type="SMART" id="SM00983">
    <property type="entry name" value="TPK_B1_binding"/>
    <property type="match status" value="1"/>
</dbReference>
<accession>A0A2K9E0Q4</accession>
<keyword evidence="2" id="KW-0547">Nucleotide-binding</keyword>
<dbReference type="CDD" id="cd07995">
    <property type="entry name" value="TPK"/>
    <property type="match status" value="1"/>
</dbReference>
<dbReference type="GO" id="GO:0005524">
    <property type="term" value="F:ATP binding"/>
    <property type="evidence" value="ECO:0007669"/>
    <property type="project" value="UniProtKB-KW"/>
</dbReference>
<evidence type="ECO:0000256" key="2">
    <source>
        <dbReference type="ARBA" id="ARBA00022741"/>
    </source>
</evidence>
<protein>
    <recommendedName>
        <fullName evidence="5">Thiamine diphosphokinase</fullName>
        <ecNumber evidence="5">2.7.6.2</ecNumber>
    </recommendedName>
</protein>
<keyword evidence="3 7" id="KW-0418">Kinase</keyword>
<dbReference type="InterPro" id="IPR007373">
    <property type="entry name" value="Thiamin_PyroPKinase_B1-bd"/>
</dbReference>
<dbReference type="GO" id="GO:0009229">
    <property type="term" value="P:thiamine diphosphate biosynthetic process"/>
    <property type="evidence" value="ECO:0007669"/>
    <property type="project" value="InterPro"/>
</dbReference>
<dbReference type="EC" id="2.7.6.2" evidence="5"/>
<dbReference type="GO" id="GO:0006772">
    <property type="term" value="P:thiamine metabolic process"/>
    <property type="evidence" value="ECO:0007669"/>
    <property type="project" value="UniProtKB-UniRule"/>
</dbReference>
<keyword evidence="8" id="KW-1185">Reference proteome</keyword>
<reference evidence="7 8" key="1">
    <citation type="submission" date="2017-12" db="EMBL/GenBank/DDBJ databases">
        <title>Complete genome sequence of Herbivorax saccincola GGR1, a novel Cellulosome-producing hydrolytic bacterium in a thermophilic biogas plant, established by Illumina and Nanopore MinION sequencing.</title>
        <authorList>
            <person name="Pechtl A."/>
            <person name="Ruckert C."/>
            <person name="Koeck D.E."/>
            <person name="Maus I."/>
            <person name="Winkler A."/>
            <person name="Kalinowski J."/>
            <person name="Puhler A."/>
            <person name="Schwarz W.W."/>
            <person name="Zverlov V.V."/>
            <person name="Schluter A."/>
            <person name="Liebl W."/>
        </authorList>
    </citation>
    <scope>NUCLEOTIDE SEQUENCE [LARGE SCALE GENOMIC DNA]</scope>
    <source>
        <strain evidence="8">SR1</strain>
    </source>
</reference>
<keyword evidence="1 7" id="KW-0808">Transferase</keyword>
<dbReference type="PANTHER" id="PTHR41299">
    <property type="entry name" value="THIAMINE PYROPHOSPHOKINASE"/>
    <property type="match status" value="1"/>
</dbReference>
<dbReference type="Pfam" id="PF04263">
    <property type="entry name" value="TPK_catalytic"/>
    <property type="match status" value="1"/>
</dbReference>
<dbReference type="GO" id="GO:0016301">
    <property type="term" value="F:kinase activity"/>
    <property type="evidence" value="ECO:0007669"/>
    <property type="project" value="UniProtKB-KW"/>
</dbReference>
<dbReference type="Proteomes" id="UP000233534">
    <property type="component" value="Chromosome"/>
</dbReference>
<dbReference type="Pfam" id="PF04265">
    <property type="entry name" value="TPK_B1_binding"/>
    <property type="match status" value="1"/>
</dbReference>
<gene>
    <name evidence="7" type="primary">thiN</name>
    <name evidence="7" type="ORF">HVS_07200</name>
</gene>
<evidence type="ECO:0000256" key="1">
    <source>
        <dbReference type="ARBA" id="ARBA00022679"/>
    </source>
</evidence>
<dbReference type="InterPro" id="IPR036371">
    <property type="entry name" value="TPK_B1-bd_sf"/>
</dbReference>
<organism evidence="7 8">
    <name type="scientific">Acetivibrio saccincola</name>
    <dbReference type="NCBI Taxonomy" id="1677857"/>
    <lineage>
        <taxon>Bacteria</taxon>
        <taxon>Bacillati</taxon>
        <taxon>Bacillota</taxon>
        <taxon>Clostridia</taxon>
        <taxon>Eubacteriales</taxon>
        <taxon>Oscillospiraceae</taxon>
        <taxon>Acetivibrio</taxon>
    </lineage>
</organism>
<dbReference type="InterPro" id="IPR006282">
    <property type="entry name" value="Thi_PPkinase"/>
</dbReference>
<evidence type="ECO:0000256" key="4">
    <source>
        <dbReference type="ARBA" id="ARBA00022840"/>
    </source>
</evidence>
<dbReference type="SUPFAM" id="SSF63862">
    <property type="entry name" value="Thiamin pyrophosphokinase, substrate-binding domain"/>
    <property type="match status" value="1"/>
</dbReference>
<name>A0A2K9E0Q4_9FIRM</name>
<evidence type="ECO:0000256" key="5">
    <source>
        <dbReference type="NCBIfam" id="TIGR01378"/>
    </source>
</evidence>
<dbReference type="InterPro" id="IPR036759">
    <property type="entry name" value="TPK_catalytic_sf"/>
</dbReference>
<dbReference type="SUPFAM" id="SSF63999">
    <property type="entry name" value="Thiamin pyrophosphokinase, catalytic domain"/>
    <property type="match status" value="1"/>
</dbReference>
<dbReference type="Gene3D" id="3.40.50.10240">
    <property type="entry name" value="Thiamin pyrophosphokinase, catalytic domain"/>
    <property type="match status" value="1"/>
</dbReference>
<dbReference type="GO" id="GO:0030975">
    <property type="term" value="F:thiamine binding"/>
    <property type="evidence" value="ECO:0007669"/>
    <property type="project" value="InterPro"/>
</dbReference>
<dbReference type="PANTHER" id="PTHR41299:SF1">
    <property type="entry name" value="THIAMINE PYROPHOSPHOKINASE"/>
    <property type="match status" value="1"/>
</dbReference>